<dbReference type="Proteomes" id="UP001432046">
    <property type="component" value="Chromosome"/>
</dbReference>
<dbReference type="EMBL" id="CP147711">
    <property type="protein sequence ID" value="WXC82058.1"/>
    <property type="molecule type" value="Genomic_DNA"/>
</dbReference>
<evidence type="ECO:0000313" key="3">
    <source>
        <dbReference type="EMBL" id="WXC82058.1"/>
    </source>
</evidence>
<feature type="domain" description="Thioesterase" evidence="2">
    <location>
        <begin position="193"/>
        <end position="269"/>
    </location>
</feature>
<keyword evidence="1 3" id="KW-0378">Hydrolase</keyword>
<evidence type="ECO:0000313" key="4">
    <source>
        <dbReference type="Proteomes" id="UP001432046"/>
    </source>
</evidence>
<gene>
    <name evidence="3" type="ORF">WDK88_10900</name>
</gene>
<reference evidence="3" key="2">
    <citation type="submission" date="2024-03" db="EMBL/GenBank/DDBJ databases">
        <authorList>
            <person name="Bromfield E.S.P."/>
            <person name="Cloutier S."/>
        </authorList>
    </citation>
    <scope>NUCLEOTIDE SEQUENCE</scope>
    <source>
        <strain evidence="3">5S5</strain>
    </source>
</reference>
<dbReference type="RefSeq" id="WP_338834383.1">
    <property type="nucleotide sequence ID" value="NZ_CP147711.1"/>
</dbReference>
<dbReference type="EC" id="3.1.2.-" evidence="3"/>
<dbReference type="InterPro" id="IPR003736">
    <property type="entry name" value="PAAI_dom"/>
</dbReference>
<name>A0ABZ2P4H8_9BRAD</name>
<dbReference type="GO" id="GO:0016787">
    <property type="term" value="F:hydrolase activity"/>
    <property type="evidence" value="ECO:0007669"/>
    <property type="project" value="UniProtKB-KW"/>
</dbReference>
<reference evidence="3" key="1">
    <citation type="journal article" date="2021" name="Int. J. Syst. Evol. Microbiol.">
        <title>Bradyrhizobium septentrionale sp. nov. (sv. septentrionale) and Bradyrhizobium quebecense sp. nov. (sv. septentrionale) associated with legumes native to Canada possess rearranged symbiosis genes and numerous insertion sequences.</title>
        <authorList>
            <person name="Bromfield E.S.P."/>
            <person name="Cloutier S."/>
        </authorList>
    </citation>
    <scope>NUCLEOTIDE SEQUENCE</scope>
    <source>
        <strain evidence="3">5S5</strain>
    </source>
</reference>
<keyword evidence="4" id="KW-1185">Reference proteome</keyword>
<dbReference type="SUPFAM" id="SSF54637">
    <property type="entry name" value="Thioesterase/thiol ester dehydrase-isomerase"/>
    <property type="match status" value="1"/>
</dbReference>
<sequence>MTLATAAKPMPVERHTTSRMVGTASIRPIARMSAFRSAGSSFVAAADESFKSVAINSEIRAYSTQMPGTKNAPSRVAHHGIVNNLNMARNFDRCPHQRWFPDSAKPWIVPTPQGLAPSDKSVIGAFAMGVPGDIAGRKRADTFGRTTTEVTGLSEASADVPPGAQLLGREWLGFDGEIASIRFAAQPLFTNRHGTIQGGFLAAMLDSATGLGALAALPSTKTVVTKTLTTRFLKPARVGPIIAKAKVVSQTDLDMIVEADLIDADNLTVASATAELRILDKR</sequence>
<proteinExistence type="predicted"/>
<dbReference type="InterPro" id="IPR006683">
    <property type="entry name" value="Thioestr_dom"/>
</dbReference>
<accession>A0ABZ2P4H8</accession>
<dbReference type="Gene3D" id="3.10.129.10">
    <property type="entry name" value="Hotdog Thioesterase"/>
    <property type="match status" value="1"/>
</dbReference>
<dbReference type="NCBIfam" id="TIGR00369">
    <property type="entry name" value="unchar_dom_1"/>
    <property type="match status" value="1"/>
</dbReference>
<dbReference type="PANTHER" id="PTHR43240:SF1">
    <property type="entry name" value="BLR5584 PROTEIN"/>
    <property type="match status" value="1"/>
</dbReference>
<dbReference type="Pfam" id="PF03061">
    <property type="entry name" value="4HBT"/>
    <property type="match status" value="1"/>
</dbReference>
<evidence type="ECO:0000256" key="1">
    <source>
        <dbReference type="ARBA" id="ARBA00022801"/>
    </source>
</evidence>
<dbReference type="CDD" id="cd03443">
    <property type="entry name" value="PaaI_thioesterase"/>
    <property type="match status" value="1"/>
</dbReference>
<organism evidence="3 4">
    <name type="scientific">Bradyrhizobium septentrionale</name>
    <dbReference type="NCBI Taxonomy" id="1404411"/>
    <lineage>
        <taxon>Bacteria</taxon>
        <taxon>Pseudomonadati</taxon>
        <taxon>Pseudomonadota</taxon>
        <taxon>Alphaproteobacteria</taxon>
        <taxon>Hyphomicrobiales</taxon>
        <taxon>Nitrobacteraceae</taxon>
        <taxon>Bradyrhizobium</taxon>
    </lineage>
</organism>
<protein>
    <submittedName>
        <fullName evidence="3">PaaI family thioesterase</fullName>
        <ecNumber evidence="3">3.1.2.-</ecNumber>
    </submittedName>
</protein>
<dbReference type="InterPro" id="IPR029069">
    <property type="entry name" value="HotDog_dom_sf"/>
</dbReference>
<evidence type="ECO:0000259" key="2">
    <source>
        <dbReference type="Pfam" id="PF03061"/>
    </source>
</evidence>
<dbReference type="PANTHER" id="PTHR43240">
    <property type="entry name" value="1,4-DIHYDROXY-2-NAPHTHOYL-COA THIOESTERASE 1"/>
    <property type="match status" value="1"/>
</dbReference>